<dbReference type="Proteomes" id="UP001169242">
    <property type="component" value="Unassembled WGS sequence"/>
</dbReference>
<name>A0AA42DLI2_9FIRM</name>
<dbReference type="InterPro" id="IPR009057">
    <property type="entry name" value="Homeodomain-like_sf"/>
</dbReference>
<dbReference type="InterPro" id="IPR047640">
    <property type="entry name" value="RpiR-like"/>
</dbReference>
<dbReference type="RefSeq" id="WP_053982578.1">
    <property type="nucleotide sequence ID" value="NZ_JAQIFT010000028.1"/>
</dbReference>
<dbReference type="InterPro" id="IPR035472">
    <property type="entry name" value="RpiR-like_SIS"/>
</dbReference>
<evidence type="ECO:0000313" key="6">
    <source>
        <dbReference type="EMBL" id="MDA3731140.1"/>
    </source>
</evidence>
<dbReference type="GO" id="GO:0003700">
    <property type="term" value="F:DNA-binding transcription factor activity"/>
    <property type="evidence" value="ECO:0007669"/>
    <property type="project" value="InterPro"/>
</dbReference>
<dbReference type="CDD" id="cd05013">
    <property type="entry name" value="SIS_RpiR"/>
    <property type="match status" value="1"/>
</dbReference>
<dbReference type="PANTHER" id="PTHR30514">
    <property type="entry name" value="GLUCOKINASE"/>
    <property type="match status" value="1"/>
</dbReference>
<keyword evidence="7" id="KW-1185">Reference proteome</keyword>
<dbReference type="GO" id="GO:1901135">
    <property type="term" value="P:carbohydrate derivative metabolic process"/>
    <property type="evidence" value="ECO:0007669"/>
    <property type="project" value="InterPro"/>
</dbReference>
<protein>
    <submittedName>
        <fullName evidence="6">MurR/RpiR family transcriptional regulator</fullName>
    </submittedName>
</protein>
<dbReference type="SUPFAM" id="SSF46689">
    <property type="entry name" value="Homeodomain-like"/>
    <property type="match status" value="1"/>
</dbReference>
<dbReference type="Pfam" id="PF01380">
    <property type="entry name" value="SIS"/>
    <property type="match status" value="1"/>
</dbReference>
<evidence type="ECO:0000256" key="2">
    <source>
        <dbReference type="ARBA" id="ARBA00023125"/>
    </source>
</evidence>
<evidence type="ECO:0000313" key="7">
    <source>
        <dbReference type="Proteomes" id="UP001169242"/>
    </source>
</evidence>
<dbReference type="Pfam" id="PF01418">
    <property type="entry name" value="HTH_6"/>
    <property type="match status" value="1"/>
</dbReference>
<dbReference type="GO" id="GO:0097367">
    <property type="term" value="F:carbohydrate derivative binding"/>
    <property type="evidence" value="ECO:0007669"/>
    <property type="project" value="InterPro"/>
</dbReference>
<feature type="domain" description="HTH rpiR-type" evidence="4">
    <location>
        <begin position="4"/>
        <end position="80"/>
    </location>
</feature>
<proteinExistence type="predicted"/>
<dbReference type="InterPro" id="IPR046348">
    <property type="entry name" value="SIS_dom_sf"/>
</dbReference>
<keyword evidence="1" id="KW-0805">Transcription regulation</keyword>
<dbReference type="InterPro" id="IPR036388">
    <property type="entry name" value="WH-like_DNA-bd_sf"/>
</dbReference>
<accession>A0AA42DLI2</accession>
<gene>
    <name evidence="6" type="ORF">PBV87_06515</name>
</gene>
<dbReference type="Gene3D" id="3.40.50.10490">
    <property type="entry name" value="Glucose-6-phosphate isomerase like protein, domain 1"/>
    <property type="match status" value="1"/>
</dbReference>
<keyword evidence="2" id="KW-0238">DNA-binding</keyword>
<comment type="caution">
    <text evidence="6">The sequence shown here is derived from an EMBL/GenBank/DDBJ whole genome shotgun (WGS) entry which is preliminary data.</text>
</comment>
<dbReference type="PANTHER" id="PTHR30514:SF1">
    <property type="entry name" value="HTH-TYPE TRANSCRIPTIONAL REGULATOR HEXR-RELATED"/>
    <property type="match status" value="1"/>
</dbReference>
<organism evidence="6 7">
    <name type="scientific">Holtiella tumoricola</name>
    <dbReference type="NCBI Taxonomy" id="3018743"/>
    <lineage>
        <taxon>Bacteria</taxon>
        <taxon>Bacillati</taxon>
        <taxon>Bacillota</taxon>
        <taxon>Clostridia</taxon>
        <taxon>Lachnospirales</taxon>
        <taxon>Cellulosilyticaceae</taxon>
        <taxon>Holtiella</taxon>
    </lineage>
</organism>
<dbReference type="EMBL" id="JAQIFT010000028">
    <property type="protein sequence ID" value="MDA3731140.1"/>
    <property type="molecule type" value="Genomic_DNA"/>
</dbReference>
<dbReference type="InterPro" id="IPR001347">
    <property type="entry name" value="SIS_dom"/>
</dbReference>
<reference evidence="6" key="1">
    <citation type="journal article" date="2023" name="Int. J. Syst. Evol. Microbiol.">
        <title>&lt;i&gt;Holtiella tumoricola&lt;/i&gt; gen. nov. sp. nov., isolated from a human clinical sample.</title>
        <authorList>
            <person name="Allen-Vercoe E."/>
            <person name="Daigneault M.C."/>
            <person name="Vancuren S.J."/>
            <person name="Cochrane K."/>
            <person name="O'Neal L.L."/>
            <person name="Sankaranarayanan K."/>
            <person name="Lawson P.A."/>
        </authorList>
    </citation>
    <scope>NUCLEOTIDE SEQUENCE</scope>
    <source>
        <strain evidence="6">CC70A</strain>
    </source>
</reference>
<dbReference type="GO" id="GO:0003677">
    <property type="term" value="F:DNA binding"/>
    <property type="evidence" value="ECO:0007669"/>
    <property type="project" value="UniProtKB-KW"/>
</dbReference>
<sequence>MASNDLIGRIREGYSGYTKAEKKVANYILENTKKVLFMSITDLADACEVGDTSVFRFCRSLRLQGYQEFKMQLSLSMNHDDLEVEEEIGNINLQDPFEVLAKKVLQNNINAINETYGLIQTADFAKVMHYLETADSIHFFGVGASMLTSMFAMNKFLKIIPNVRCVMDSHMQAMSASMLGEGDVAIVISYSGATKDTIHVAKLAKQSGARVICLTRYAKSPLTVYSDVTLLCGANEGPLDGGSTSSQMSQMFLIDIMYNEFYRKRLEVTNKNIHKTADAVLDKIY</sequence>
<dbReference type="AlphaFoldDB" id="A0AA42DLI2"/>
<evidence type="ECO:0000259" key="4">
    <source>
        <dbReference type="PROSITE" id="PS51071"/>
    </source>
</evidence>
<evidence type="ECO:0000256" key="1">
    <source>
        <dbReference type="ARBA" id="ARBA00023015"/>
    </source>
</evidence>
<dbReference type="SUPFAM" id="SSF53697">
    <property type="entry name" value="SIS domain"/>
    <property type="match status" value="1"/>
</dbReference>
<dbReference type="PROSITE" id="PS51071">
    <property type="entry name" value="HTH_RPIR"/>
    <property type="match status" value="1"/>
</dbReference>
<dbReference type="PROSITE" id="PS51464">
    <property type="entry name" value="SIS"/>
    <property type="match status" value="1"/>
</dbReference>
<keyword evidence="3" id="KW-0804">Transcription</keyword>
<evidence type="ECO:0000256" key="3">
    <source>
        <dbReference type="ARBA" id="ARBA00023163"/>
    </source>
</evidence>
<dbReference type="Gene3D" id="1.10.10.10">
    <property type="entry name" value="Winged helix-like DNA-binding domain superfamily/Winged helix DNA-binding domain"/>
    <property type="match status" value="1"/>
</dbReference>
<feature type="domain" description="SIS" evidence="5">
    <location>
        <begin position="127"/>
        <end position="267"/>
    </location>
</feature>
<dbReference type="InterPro" id="IPR000281">
    <property type="entry name" value="HTH_RpiR"/>
</dbReference>
<evidence type="ECO:0000259" key="5">
    <source>
        <dbReference type="PROSITE" id="PS51464"/>
    </source>
</evidence>